<dbReference type="AlphaFoldDB" id="A0A8H6YAI4"/>
<dbReference type="OrthoDB" id="2559662at2759"/>
<organism evidence="3 4">
    <name type="scientific">Mycena sanguinolenta</name>
    <dbReference type="NCBI Taxonomy" id="230812"/>
    <lineage>
        <taxon>Eukaryota</taxon>
        <taxon>Fungi</taxon>
        <taxon>Dikarya</taxon>
        <taxon>Basidiomycota</taxon>
        <taxon>Agaricomycotina</taxon>
        <taxon>Agaricomycetes</taxon>
        <taxon>Agaricomycetidae</taxon>
        <taxon>Agaricales</taxon>
        <taxon>Marasmiineae</taxon>
        <taxon>Mycenaceae</taxon>
        <taxon>Mycena</taxon>
    </lineage>
</organism>
<dbReference type="CDD" id="cd11296">
    <property type="entry name" value="O-FucT_like"/>
    <property type="match status" value="1"/>
</dbReference>
<keyword evidence="4" id="KW-1185">Reference proteome</keyword>
<protein>
    <submittedName>
        <fullName evidence="3">Uncharacterized protein</fullName>
    </submittedName>
</protein>
<name>A0A8H6YAI4_9AGAR</name>
<keyword evidence="2" id="KW-0472">Membrane</keyword>
<dbReference type="EMBL" id="JACAZH010000010">
    <property type="protein sequence ID" value="KAF7357420.1"/>
    <property type="molecule type" value="Genomic_DNA"/>
</dbReference>
<keyword evidence="2" id="KW-0812">Transmembrane</keyword>
<evidence type="ECO:0000313" key="4">
    <source>
        <dbReference type="Proteomes" id="UP000623467"/>
    </source>
</evidence>
<evidence type="ECO:0000256" key="2">
    <source>
        <dbReference type="SAM" id="Phobius"/>
    </source>
</evidence>
<comment type="caution">
    <text evidence="3">The sequence shown here is derived from an EMBL/GenBank/DDBJ whole genome shotgun (WGS) entry which is preliminary data.</text>
</comment>
<dbReference type="Proteomes" id="UP000623467">
    <property type="component" value="Unassembled WGS sequence"/>
</dbReference>
<sequence>MVNWWYQRGTASRRRQVACVALALFVVVLLVLPRARTTVNPSGSSGGSTTNSDNAETTPLKLPGPPSHEVLRKWEEDLPQHNLDLPFPEGRNGRYVKFSNQMVLVGWNNCLNERLMNAHLAYMSKRAYVFTEYIWDPSHYPWPPAQQPTDYARTPLNAIVSGPMAGGSWDPDDPAPRSISERWFDVVCPKERRRLIHVRDVKPALADRPGDEVFAAWQKVLLEAEESCVEVVRPAWGEDDSMPQVFDLWLWGSNRVVPLWDVFKDSPTSRLLGPSPIVRSAIDRNEYLFVPRGPRPAHPAPRDVFARMLAIHLRRGDYIEHCKKLADWGSTFYSWAQLPQVLDQFTPLPGDDPARLDTVLSHCLPTSAQIVKKIRDTREEYVKAGSGRVLDVLYLLTNEHGEWLDELKGELAKAGWHTIVTTRDLKLDPEQEEVSMAVDMQFARQAAVFVGNGVRVSLFFASFVLVLLLALTTGQWSSFTGNIIHQRLVDGREPLSIRLT</sequence>
<gene>
    <name evidence="3" type="ORF">MSAN_01338000</name>
</gene>
<feature type="region of interest" description="Disordered" evidence="1">
    <location>
        <begin position="39"/>
        <end position="66"/>
    </location>
</feature>
<feature type="transmembrane region" description="Helical" evidence="2">
    <location>
        <begin position="446"/>
        <end position="471"/>
    </location>
</feature>
<feature type="compositionally biased region" description="Low complexity" evidence="1">
    <location>
        <begin position="39"/>
        <end position="54"/>
    </location>
</feature>
<reference evidence="3" key="1">
    <citation type="submission" date="2020-05" db="EMBL/GenBank/DDBJ databases">
        <title>Mycena genomes resolve the evolution of fungal bioluminescence.</title>
        <authorList>
            <person name="Tsai I.J."/>
        </authorList>
    </citation>
    <scope>NUCLEOTIDE SEQUENCE</scope>
    <source>
        <strain evidence="3">160909Yilan</strain>
    </source>
</reference>
<accession>A0A8H6YAI4</accession>
<dbReference type="Gene3D" id="3.40.50.11350">
    <property type="match status" value="1"/>
</dbReference>
<evidence type="ECO:0000256" key="1">
    <source>
        <dbReference type="SAM" id="MobiDB-lite"/>
    </source>
</evidence>
<keyword evidence="2" id="KW-1133">Transmembrane helix</keyword>
<proteinExistence type="predicted"/>
<evidence type="ECO:0000313" key="3">
    <source>
        <dbReference type="EMBL" id="KAF7357420.1"/>
    </source>
</evidence>